<organism evidence="1 2">
    <name type="scientific">Leptospira stimsonii</name>
    <dbReference type="NCBI Taxonomy" id="2202203"/>
    <lineage>
        <taxon>Bacteria</taxon>
        <taxon>Pseudomonadati</taxon>
        <taxon>Spirochaetota</taxon>
        <taxon>Spirochaetia</taxon>
        <taxon>Leptospirales</taxon>
        <taxon>Leptospiraceae</taxon>
        <taxon>Leptospira</taxon>
    </lineage>
</organism>
<name>A0A396YTU6_9LEPT</name>
<dbReference type="EMBL" id="QHCT01000014">
    <property type="protein sequence ID" value="RHX84300.1"/>
    <property type="molecule type" value="Genomic_DNA"/>
</dbReference>
<evidence type="ECO:0000313" key="1">
    <source>
        <dbReference type="EMBL" id="RHX84300.1"/>
    </source>
</evidence>
<dbReference type="SUPFAM" id="SSF56601">
    <property type="entry name" value="beta-lactamase/transpeptidase-like"/>
    <property type="match status" value="1"/>
</dbReference>
<evidence type="ECO:0000313" key="2">
    <source>
        <dbReference type="Proteomes" id="UP000265798"/>
    </source>
</evidence>
<reference evidence="2" key="1">
    <citation type="submission" date="2018-05" db="EMBL/GenBank/DDBJ databases">
        <title>Leptospira yasudae sp. nov. and Leptospira stimsonii sp. nov., two pathogenic species of the genus Leptospira isolated from environmental sources.</title>
        <authorList>
            <person name="Casanovas-Massana A."/>
            <person name="Hamond C."/>
            <person name="Santos L.A."/>
            <person name="Hacker K.P."/>
            <person name="Balassiano I."/>
            <person name="Medeiros M.A."/>
            <person name="Reis M.G."/>
            <person name="Ko A.I."/>
            <person name="Wunder E.A."/>
        </authorList>
    </citation>
    <scope>NUCLEOTIDE SEQUENCE [LARGE SCALE GENOMIC DNA]</scope>
    <source>
        <strain evidence="2">Yale</strain>
    </source>
</reference>
<proteinExistence type="predicted"/>
<gene>
    <name evidence="1" type="ORF">DLM75_23180</name>
</gene>
<dbReference type="AlphaFoldDB" id="A0A396YTU6"/>
<protein>
    <recommendedName>
        <fullName evidence="3">Beta-lactamase-related domain-containing protein</fullName>
    </recommendedName>
</protein>
<dbReference type="InterPro" id="IPR012338">
    <property type="entry name" value="Beta-lactam/transpept-like"/>
</dbReference>
<sequence length="97" mass="11195">MKYELFIERYGLEFILSNLNILFKFNQKNDLFFGNLIVDYKDRILFLGSNGTTNSLKNGNKINKYTIFELASVSKQFTSYASLIALEKLGISIDCDF</sequence>
<evidence type="ECO:0008006" key="3">
    <source>
        <dbReference type="Google" id="ProtNLM"/>
    </source>
</evidence>
<dbReference type="Proteomes" id="UP000265798">
    <property type="component" value="Unassembled WGS sequence"/>
</dbReference>
<accession>A0A396YTU6</accession>
<comment type="caution">
    <text evidence="1">The sequence shown here is derived from an EMBL/GenBank/DDBJ whole genome shotgun (WGS) entry which is preliminary data.</text>
</comment>
<dbReference type="Gene3D" id="3.40.710.10">
    <property type="entry name" value="DD-peptidase/beta-lactamase superfamily"/>
    <property type="match status" value="1"/>
</dbReference>